<name>A0A0N8GKW0_9CHLR</name>
<organism evidence="4 5">
    <name type="scientific">Bellilinea caldifistulae</name>
    <dbReference type="NCBI Taxonomy" id="360411"/>
    <lineage>
        <taxon>Bacteria</taxon>
        <taxon>Bacillati</taxon>
        <taxon>Chloroflexota</taxon>
        <taxon>Anaerolineae</taxon>
        <taxon>Anaerolineales</taxon>
        <taxon>Anaerolineaceae</taxon>
        <taxon>Bellilinea</taxon>
    </lineage>
</organism>
<dbReference type="InterPro" id="IPR050565">
    <property type="entry name" value="LYPA1-2/EST-like"/>
</dbReference>
<dbReference type="EMBL" id="LGHJ01000029">
    <property type="protein sequence ID" value="KPL70794.1"/>
    <property type="molecule type" value="Genomic_DNA"/>
</dbReference>
<dbReference type="InterPro" id="IPR029058">
    <property type="entry name" value="AB_hydrolase_fold"/>
</dbReference>
<dbReference type="InterPro" id="IPR003140">
    <property type="entry name" value="PLipase/COase/thioEstase"/>
</dbReference>
<dbReference type="GO" id="GO:0016787">
    <property type="term" value="F:hydrolase activity"/>
    <property type="evidence" value="ECO:0007669"/>
    <property type="project" value="UniProtKB-KW"/>
</dbReference>
<gene>
    <name evidence="4" type="ORF">AC812_16760</name>
</gene>
<evidence type="ECO:0000313" key="5">
    <source>
        <dbReference type="Proteomes" id="UP000050514"/>
    </source>
</evidence>
<dbReference type="RefSeq" id="WP_061916899.1">
    <property type="nucleotide sequence ID" value="NZ_DF967971.1"/>
</dbReference>
<dbReference type="Gene3D" id="3.40.50.1820">
    <property type="entry name" value="alpha/beta hydrolase"/>
    <property type="match status" value="1"/>
</dbReference>
<dbReference type="PANTHER" id="PTHR10655:SF17">
    <property type="entry name" value="LYSOPHOSPHOLIPASE-LIKE PROTEIN 1"/>
    <property type="match status" value="1"/>
</dbReference>
<comment type="similarity">
    <text evidence="1">Belongs to the AB hydrolase superfamily. AB hydrolase 2 family.</text>
</comment>
<dbReference type="Pfam" id="PF02230">
    <property type="entry name" value="Abhydrolase_2"/>
    <property type="match status" value="1"/>
</dbReference>
<dbReference type="SUPFAM" id="SSF53474">
    <property type="entry name" value="alpha/beta-Hydrolases"/>
    <property type="match status" value="1"/>
</dbReference>
<keyword evidence="2" id="KW-0378">Hydrolase</keyword>
<dbReference type="OrthoDB" id="9795555at2"/>
<dbReference type="Proteomes" id="UP000050514">
    <property type="component" value="Unassembled WGS sequence"/>
</dbReference>
<dbReference type="STRING" id="360411.AC812_16760"/>
<dbReference type="AlphaFoldDB" id="A0A0N8GKW0"/>
<dbReference type="PANTHER" id="PTHR10655">
    <property type="entry name" value="LYSOPHOSPHOLIPASE-RELATED"/>
    <property type="match status" value="1"/>
</dbReference>
<sequence>MNEVTESEIILYQQWVLRIRPAADQQSARILLMIHGWTGDENSMQIFQRAVSSEYWIIAPRGWISTPEGGYGWIGHRPGREATLQAFIEPAQALNQLLRLIRRDYSLPDQPIDLMGFSQGAALALAYCLQYPAQVHKAAVLSGFLPFLPDDYQPPEDFAKIAFFVAHGSQDDIVPVQRAYEVVQFLKKANATVQFCHSPVGHRISSACFRELNHFFAPQRR</sequence>
<proteinExistence type="inferred from homology"/>
<feature type="domain" description="Phospholipase/carboxylesterase/thioesterase" evidence="3">
    <location>
        <begin position="91"/>
        <end position="216"/>
    </location>
</feature>
<keyword evidence="5" id="KW-1185">Reference proteome</keyword>
<evidence type="ECO:0000256" key="1">
    <source>
        <dbReference type="ARBA" id="ARBA00006499"/>
    </source>
</evidence>
<evidence type="ECO:0000259" key="3">
    <source>
        <dbReference type="Pfam" id="PF02230"/>
    </source>
</evidence>
<comment type="caution">
    <text evidence="4">The sequence shown here is derived from an EMBL/GenBank/DDBJ whole genome shotgun (WGS) entry which is preliminary data.</text>
</comment>
<reference evidence="4 5" key="1">
    <citation type="submission" date="2015-07" db="EMBL/GenBank/DDBJ databases">
        <title>Draft genome of Bellilinea caldifistulae DSM 17877.</title>
        <authorList>
            <person name="Hemp J."/>
            <person name="Ward L.M."/>
            <person name="Pace L.A."/>
            <person name="Fischer W.W."/>
        </authorList>
    </citation>
    <scope>NUCLEOTIDE SEQUENCE [LARGE SCALE GENOMIC DNA]</scope>
    <source>
        <strain evidence="4 5">GOMI-1</strain>
    </source>
</reference>
<evidence type="ECO:0000256" key="2">
    <source>
        <dbReference type="ARBA" id="ARBA00022801"/>
    </source>
</evidence>
<evidence type="ECO:0000313" key="4">
    <source>
        <dbReference type="EMBL" id="KPL70794.1"/>
    </source>
</evidence>
<accession>A0A0N8GKW0</accession>
<protein>
    <recommendedName>
        <fullName evidence="3">Phospholipase/carboxylesterase/thioesterase domain-containing protein</fullName>
    </recommendedName>
</protein>